<evidence type="ECO:0000256" key="2">
    <source>
        <dbReference type="ARBA" id="ARBA00022449"/>
    </source>
</evidence>
<keyword evidence="4" id="KW-1133">Transmembrane helix</keyword>
<keyword evidence="3" id="KW-0406">Ion transport</keyword>
<evidence type="ECO:0000256" key="4">
    <source>
        <dbReference type="SAM" id="Phobius"/>
    </source>
</evidence>
<protein>
    <submittedName>
        <fullName evidence="5">Uncharacterized protein</fullName>
    </submittedName>
</protein>
<proteinExistence type="predicted"/>
<keyword evidence="6" id="KW-1185">Reference proteome</keyword>
<comment type="caution">
    <text evidence="5">The sequence shown here is derived from an EMBL/GenBank/DDBJ whole genome shotgun (WGS) entry which is preliminary data.</text>
</comment>
<reference evidence="5 6" key="1">
    <citation type="submission" date="2024-01" db="EMBL/GenBank/DDBJ databases">
        <title>The genomes of 5 underutilized Papilionoideae crops provide insights into root nodulation and disease resistanc.</title>
        <authorList>
            <person name="Jiang F."/>
        </authorList>
    </citation>
    <scope>NUCLEOTIDE SEQUENCE [LARGE SCALE GENOMIC DNA]</scope>
    <source>
        <strain evidence="5">DUOXIRENSHENG_FW03</strain>
        <tissue evidence="5">Leaves</tissue>
    </source>
</reference>
<evidence type="ECO:0000313" key="5">
    <source>
        <dbReference type="EMBL" id="KAK7401396.1"/>
    </source>
</evidence>
<dbReference type="PANTHER" id="PTHR16254:SF20">
    <property type="entry name" value="K(+) EFFLUX ANTIPORTER 5"/>
    <property type="match status" value="1"/>
</dbReference>
<organism evidence="5 6">
    <name type="scientific">Psophocarpus tetragonolobus</name>
    <name type="common">Winged bean</name>
    <name type="synonym">Dolichos tetragonolobus</name>
    <dbReference type="NCBI Taxonomy" id="3891"/>
    <lineage>
        <taxon>Eukaryota</taxon>
        <taxon>Viridiplantae</taxon>
        <taxon>Streptophyta</taxon>
        <taxon>Embryophyta</taxon>
        <taxon>Tracheophyta</taxon>
        <taxon>Spermatophyta</taxon>
        <taxon>Magnoliopsida</taxon>
        <taxon>eudicotyledons</taxon>
        <taxon>Gunneridae</taxon>
        <taxon>Pentapetalae</taxon>
        <taxon>rosids</taxon>
        <taxon>fabids</taxon>
        <taxon>Fabales</taxon>
        <taxon>Fabaceae</taxon>
        <taxon>Papilionoideae</taxon>
        <taxon>50 kb inversion clade</taxon>
        <taxon>NPAAA clade</taxon>
        <taxon>indigoferoid/millettioid clade</taxon>
        <taxon>Phaseoleae</taxon>
        <taxon>Psophocarpus</taxon>
    </lineage>
</organism>
<feature type="transmembrane region" description="Helical" evidence="4">
    <location>
        <begin position="21"/>
        <end position="46"/>
    </location>
</feature>
<evidence type="ECO:0000256" key="3">
    <source>
        <dbReference type="ARBA" id="ARBA00023065"/>
    </source>
</evidence>
<keyword evidence="1" id="KW-0813">Transport</keyword>
<keyword evidence="4" id="KW-0812">Transmembrane</keyword>
<gene>
    <name evidence="5" type="ORF">VNO78_12833</name>
</gene>
<dbReference type="EMBL" id="JAYMYS010000003">
    <property type="protein sequence ID" value="KAK7401396.1"/>
    <property type="molecule type" value="Genomic_DNA"/>
</dbReference>
<dbReference type="InterPro" id="IPR045158">
    <property type="entry name" value="KEA4/5/6-like"/>
</dbReference>
<dbReference type="PANTHER" id="PTHR16254">
    <property type="entry name" value="POTASSIUM/PROTON ANTIPORTER-RELATED"/>
    <property type="match status" value="1"/>
</dbReference>
<dbReference type="AlphaFoldDB" id="A0AAN9XPI4"/>
<accession>A0AAN9XPI4</accession>
<sequence length="74" mass="8035">MLMLATDFMFTKHMYMQFSLAKLNVVGHVIVLGMLLQIAILAIFGAKLSEDVFVGSFLSMSSTTVVVQFSGGAE</sequence>
<evidence type="ECO:0000313" key="6">
    <source>
        <dbReference type="Proteomes" id="UP001386955"/>
    </source>
</evidence>
<dbReference type="GO" id="GO:0015386">
    <property type="term" value="F:potassium:proton antiporter activity"/>
    <property type="evidence" value="ECO:0007669"/>
    <property type="project" value="InterPro"/>
</dbReference>
<keyword evidence="2" id="KW-0050">Antiport</keyword>
<name>A0AAN9XPI4_PSOTE</name>
<evidence type="ECO:0000256" key="1">
    <source>
        <dbReference type="ARBA" id="ARBA00022448"/>
    </source>
</evidence>
<dbReference type="Proteomes" id="UP001386955">
    <property type="component" value="Unassembled WGS sequence"/>
</dbReference>
<keyword evidence="4" id="KW-0472">Membrane</keyword>